<sequence length="403" mass="47400">MTRHKWPRSMTGYLRVELKGDNLTQWLNRAMNAEIQLKNIRWEDEKRLRFTLAVQDFYRMVPLVRRTGIHMRIVGKKGLPFWLHKIERRKFFMAGIVLFLAMLFVMTSIVWRVDVEGNETIPDEQILKLAKQEGVYVGQVKYRLPDTESVQYRLSRNLPNVSWVGFRLEGTRAIITVVEKKRVDPTEQNDDRGPVNFIAKRDAMVYDMRVERGRPMVGVSDMVRKGQVLISGYYGNPDEKGSLRLVGAKGKVLGIMWYDSEVVIPLTQKRKVFTGERHVSTHLYIGSRVLRLSFWWNPVPFERYETMQEFHAVRVRNWRLPIGWVNEKRMEMKWVRRTLTREEAVRLGMERARADLLARLGQEGRVLEEKVLHERLDNGKVYLKIHFNAVENIAVPQPILQGE</sequence>
<keyword evidence="1" id="KW-0812">Transmembrane</keyword>
<protein>
    <submittedName>
        <fullName evidence="2">Sporulation protein YqfD</fullName>
    </submittedName>
</protein>
<reference evidence="2" key="2">
    <citation type="journal article" date="2021" name="Microbiol. Resour. Announc.">
        <title>Complete Genome Sequence of Polycladomyces abyssicola JIR-001T, Isolated from Hemipelagic Sediment in Deep Seawater.</title>
        <authorList>
            <person name="Tsubouchi T."/>
            <person name="Kaneko Y."/>
        </authorList>
    </citation>
    <scope>NUCLEOTIDE SEQUENCE</scope>
    <source>
        <strain evidence="2">JIR-001</strain>
    </source>
</reference>
<evidence type="ECO:0000256" key="1">
    <source>
        <dbReference type="SAM" id="Phobius"/>
    </source>
</evidence>
<reference evidence="2" key="1">
    <citation type="journal article" date="2013" name="Int. J. Syst. Evol. Microbiol.">
        <title>Polycladomyces abyssicola gen. nov., sp. nov., a thermophilic filamentous bacterium isolated from hemipelagic sediment.</title>
        <authorList>
            <person name="Tsubouchi T."/>
            <person name="Shimane Y."/>
            <person name="Mori K."/>
            <person name="Usui K."/>
            <person name="Hiraki T."/>
            <person name="Tame A."/>
            <person name="Uematsu K."/>
            <person name="Maruyama T."/>
            <person name="Hatada Y."/>
        </authorList>
    </citation>
    <scope>NUCLEOTIDE SEQUENCE</scope>
    <source>
        <strain evidence="2">JIR-001</strain>
    </source>
</reference>
<keyword evidence="1" id="KW-0472">Membrane</keyword>
<dbReference type="AlphaFoldDB" id="A0A8D5UHQ1"/>
<dbReference type="EMBL" id="AP024601">
    <property type="protein sequence ID" value="BCU82419.1"/>
    <property type="molecule type" value="Genomic_DNA"/>
</dbReference>
<keyword evidence="3" id="KW-1185">Reference proteome</keyword>
<name>A0A8D5UHQ1_9BACL</name>
<organism evidence="2 3">
    <name type="scientific">Polycladomyces abyssicola</name>
    <dbReference type="NCBI Taxonomy" id="1125966"/>
    <lineage>
        <taxon>Bacteria</taxon>
        <taxon>Bacillati</taxon>
        <taxon>Bacillota</taxon>
        <taxon>Bacilli</taxon>
        <taxon>Bacillales</taxon>
        <taxon>Thermoactinomycetaceae</taxon>
        <taxon>Polycladomyces</taxon>
    </lineage>
</organism>
<dbReference type="KEGG" id="pabs:JIR001_22020"/>
<dbReference type="Pfam" id="PF06898">
    <property type="entry name" value="YqfD"/>
    <property type="match status" value="1"/>
</dbReference>
<dbReference type="NCBIfam" id="TIGR02876">
    <property type="entry name" value="spore_yqfD"/>
    <property type="match status" value="1"/>
</dbReference>
<gene>
    <name evidence="2" type="ORF">JIR001_22020</name>
</gene>
<proteinExistence type="predicted"/>
<keyword evidence="1" id="KW-1133">Transmembrane helix</keyword>
<dbReference type="RefSeq" id="WP_212772757.1">
    <property type="nucleotide sequence ID" value="NZ_AP024601.1"/>
</dbReference>
<dbReference type="Proteomes" id="UP000677436">
    <property type="component" value="Chromosome"/>
</dbReference>
<accession>A0A8D5UHQ1</accession>
<dbReference type="InterPro" id="IPR010690">
    <property type="entry name" value="YqfD"/>
</dbReference>
<evidence type="ECO:0000313" key="2">
    <source>
        <dbReference type="EMBL" id="BCU82419.1"/>
    </source>
</evidence>
<feature type="transmembrane region" description="Helical" evidence="1">
    <location>
        <begin position="91"/>
        <end position="111"/>
    </location>
</feature>
<evidence type="ECO:0000313" key="3">
    <source>
        <dbReference type="Proteomes" id="UP000677436"/>
    </source>
</evidence>
<dbReference type="PIRSF" id="PIRSF029895">
    <property type="entry name" value="SpoIV"/>
    <property type="match status" value="1"/>
</dbReference>